<accession>A0AAE0XY10</accession>
<gene>
    <name evidence="1" type="ORF">RRG08_041154</name>
</gene>
<evidence type="ECO:0000313" key="1">
    <source>
        <dbReference type="EMBL" id="KAK3724672.1"/>
    </source>
</evidence>
<dbReference type="Proteomes" id="UP001283361">
    <property type="component" value="Unassembled WGS sequence"/>
</dbReference>
<organism evidence="1 2">
    <name type="scientific">Elysia crispata</name>
    <name type="common">lettuce slug</name>
    <dbReference type="NCBI Taxonomy" id="231223"/>
    <lineage>
        <taxon>Eukaryota</taxon>
        <taxon>Metazoa</taxon>
        <taxon>Spiralia</taxon>
        <taxon>Lophotrochozoa</taxon>
        <taxon>Mollusca</taxon>
        <taxon>Gastropoda</taxon>
        <taxon>Heterobranchia</taxon>
        <taxon>Euthyneura</taxon>
        <taxon>Panpulmonata</taxon>
        <taxon>Sacoglossa</taxon>
        <taxon>Placobranchoidea</taxon>
        <taxon>Plakobranchidae</taxon>
        <taxon>Elysia</taxon>
    </lineage>
</organism>
<dbReference type="AlphaFoldDB" id="A0AAE0XY10"/>
<protein>
    <submittedName>
        <fullName evidence="1">Uncharacterized protein</fullName>
    </submittedName>
</protein>
<name>A0AAE0XY10_9GAST</name>
<sequence>MLTRFSMIIHFGLRSQHLRLEMLYHSTISSLRTGPSYSMTPKENQLFNHCSDSELHWRALQKSYTGEPCRRVTLERPAEMLHWRALQKSYTGEPCRIVTLESPAE</sequence>
<proteinExistence type="predicted"/>
<evidence type="ECO:0000313" key="2">
    <source>
        <dbReference type="Proteomes" id="UP001283361"/>
    </source>
</evidence>
<comment type="caution">
    <text evidence="1">The sequence shown here is derived from an EMBL/GenBank/DDBJ whole genome shotgun (WGS) entry which is preliminary data.</text>
</comment>
<dbReference type="EMBL" id="JAWDGP010007341">
    <property type="protein sequence ID" value="KAK3724672.1"/>
    <property type="molecule type" value="Genomic_DNA"/>
</dbReference>
<reference evidence="1" key="1">
    <citation type="journal article" date="2023" name="G3 (Bethesda)">
        <title>A reference genome for the long-term kleptoplast-retaining sea slug Elysia crispata morphotype clarki.</title>
        <authorList>
            <person name="Eastman K.E."/>
            <person name="Pendleton A.L."/>
            <person name="Shaikh M.A."/>
            <person name="Suttiyut T."/>
            <person name="Ogas R."/>
            <person name="Tomko P."/>
            <person name="Gavelis G."/>
            <person name="Widhalm J.R."/>
            <person name="Wisecaver J.H."/>
        </authorList>
    </citation>
    <scope>NUCLEOTIDE SEQUENCE</scope>
    <source>
        <strain evidence="1">ECLA1</strain>
    </source>
</reference>
<keyword evidence="2" id="KW-1185">Reference proteome</keyword>